<dbReference type="InterPro" id="IPR046336">
    <property type="entry name" value="Lon_prtase_N_sf"/>
</dbReference>
<dbReference type="Pfam" id="PF20066">
    <property type="entry name" value="Glyoxalase_8"/>
    <property type="match status" value="1"/>
</dbReference>
<dbReference type="PROSITE" id="PS51787">
    <property type="entry name" value="LON_N"/>
    <property type="match status" value="1"/>
</dbReference>
<dbReference type="SUPFAM" id="SSF88697">
    <property type="entry name" value="PUA domain-like"/>
    <property type="match status" value="1"/>
</dbReference>
<dbReference type="PANTHER" id="PTHR46732:SF8">
    <property type="entry name" value="ATP-DEPENDENT PROTEASE LA (LON) DOMAIN PROTEIN"/>
    <property type="match status" value="1"/>
</dbReference>
<dbReference type="RefSeq" id="WP_106717577.1">
    <property type="nucleotide sequence ID" value="NZ_JACHXT010000003.1"/>
</dbReference>
<dbReference type="PANTHER" id="PTHR46732">
    <property type="entry name" value="ATP-DEPENDENT PROTEASE LA (LON) DOMAIN PROTEIN"/>
    <property type="match status" value="1"/>
</dbReference>
<dbReference type="AlphaFoldDB" id="A0A2P7ARI1"/>
<name>A0A2P7ARI1_9HYPH</name>
<comment type="caution">
    <text evidence="2">The sequence shown here is derived from an EMBL/GenBank/DDBJ whole genome shotgun (WGS) entry which is preliminary data.</text>
</comment>
<gene>
    <name evidence="2" type="ORF">CU100_15970</name>
</gene>
<feature type="domain" description="Lon N-terminal" evidence="1">
    <location>
        <begin position="72"/>
        <end position="268"/>
    </location>
</feature>
<keyword evidence="3" id="KW-1185">Reference proteome</keyword>
<dbReference type="Pfam" id="PF02190">
    <property type="entry name" value="LON_substr_bdg"/>
    <property type="match status" value="1"/>
</dbReference>
<evidence type="ECO:0000313" key="2">
    <source>
        <dbReference type="EMBL" id="PSH56825.1"/>
    </source>
</evidence>
<protein>
    <submittedName>
        <fullName evidence="2">Endopeptidase La</fullName>
    </submittedName>
</protein>
<evidence type="ECO:0000259" key="1">
    <source>
        <dbReference type="PROSITE" id="PS51787"/>
    </source>
</evidence>
<evidence type="ECO:0000313" key="3">
    <source>
        <dbReference type="Proteomes" id="UP000241158"/>
    </source>
</evidence>
<organism evidence="2 3">
    <name type="scientific">Phyllobacterium endophyticum</name>
    <dbReference type="NCBI Taxonomy" id="1149773"/>
    <lineage>
        <taxon>Bacteria</taxon>
        <taxon>Pseudomonadati</taxon>
        <taxon>Pseudomonadota</taxon>
        <taxon>Alphaproteobacteria</taxon>
        <taxon>Hyphomicrobiales</taxon>
        <taxon>Phyllobacteriaceae</taxon>
        <taxon>Phyllobacterium</taxon>
    </lineage>
</organism>
<dbReference type="InterPro" id="IPR015947">
    <property type="entry name" value="PUA-like_sf"/>
</dbReference>
<accession>A0A2P7ARI1</accession>
<dbReference type="OrthoDB" id="9803104at2"/>
<dbReference type="Gene3D" id="1.20.58.1480">
    <property type="match status" value="1"/>
</dbReference>
<dbReference type="InterPro" id="IPR003111">
    <property type="entry name" value="Lon_prtase_N"/>
</dbReference>
<reference evidence="3" key="1">
    <citation type="submission" date="2017-11" db="EMBL/GenBank/DDBJ databases">
        <authorList>
            <person name="Kuznetsova I."/>
            <person name="Sazanova A."/>
            <person name="Chirak E."/>
            <person name="Safronova V."/>
            <person name="Willems A."/>
        </authorList>
    </citation>
    <scope>NUCLEOTIDE SEQUENCE [LARGE SCALE GENOMIC DNA]</scope>
    <source>
        <strain evidence="3">PEPV15</strain>
    </source>
</reference>
<dbReference type="Proteomes" id="UP000241158">
    <property type="component" value="Unassembled WGS sequence"/>
</dbReference>
<dbReference type="EMBL" id="PGGN01000003">
    <property type="protein sequence ID" value="PSH56825.1"/>
    <property type="molecule type" value="Genomic_DNA"/>
</dbReference>
<dbReference type="SMART" id="SM00464">
    <property type="entry name" value="LON"/>
    <property type="match status" value="1"/>
</dbReference>
<proteinExistence type="predicted"/>
<dbReference type="Gene3D" id="2.30.130.40">
    <property type="entry name" value="LON domain-like"/>
    <property type="match status" value="1"/>
</dbReference>
<sequence>MRDFRDAKAMAKTLREALHAKSVTFTNSESQELVARILGFRDWNVLAATIQARQSTATSVSAEPSNPAGAEIPLVPMRDLVLFPHMISRIFVAREKTRQAVEHALASDRRVLVVAQRHGDNDHPSTLEALYPVGVIANMVDRQTQVDGTLKVTVCGLQRTGMVRLTDDGFLAAEVTPIDDERGQSTEAAALSSAVLDAYQIYARVDFSALPPGSKARFALPSIGNPGLLADTVAPLLSTSLEQKQQLLETSDVVARLQRLIELMSNGRPKAVA</sequence>
<dbReference type="InterPro" id="IPR045517">
    <property type="entry name" value="Glyoxalase_8"/>
</dbReference>